<evidence type="ECO:0000256" key="1">
    <source>
        <dbReference type="ARBA" id="ARBA00022857"/>
    </source>
</evidence>
<gene>
    <name evidence="5" type="ORF">COLO4_10666</name>
</gene>
<dbReference type="OrthoDB" id="2735536at2759"/>
<name>A0A1R3K7J1_9ROSI</name>
<dbReference type="AlphaFoldDB" id="A0A1R3K7J1"/>
<dbReference type="Pfam" id="PF16363">
    <property type="entry name" value="GDP_Man_Dehyd"/>
    <property type="match status" value="1"/>
</dbReference>
<feature type="domain" description="NAD(P)-binding" evidence="4">
    <location>
        <begin position="12"/>
        <end position="43"/>
    </location>
</feature>
<evidence type="ECO:0000259" key="4">
    <source>
        <dbReference type="Pfam" id="PF16363"/>
    </source>
</evidence>
<organism evidence="5 6">
    <name type="scientific">Corchorus olitorius</name>
    <dbReference type="NCBI Taxonomy" id="93759"/>
    <lineage>
        <taxon>Eukaryota</taxon>
        <taxon>Viridiplantae</taxon>
        <taxon>Streptophyta</taxon>
        <taxon>Embryophyta</taxon>
        <taxon>Tracheophyta</taxon>
        <taxon>Spermatophyta</taxon>
        <taxon>Magnoliopsida</taxon>
        <taxon>eudicotyledons</taxon>
        <taxon>Gunneridae</taxon>
        <taxon>Pentapetalae</taxon>
        <taxon>rosids</taxon>
        <taxon>malvids</taxon>
        <taxon>Malvales</taxon>
        <taxon>Malvaceae</taxon>
        <taxon>Grewioideae</taxon>
        <taxon>Apeibeae</taxon>
        <taxon>Corchorus</taxon>
    </lineage>
</organism>
<dbReference type="Proteomes" id="UP000187203">
    <property type="component" value="Unassembled WGS sequence"/>
</dbReference>
<evidence type="ECO:0000256" key="2">
    <source>
        <dbReference type="ARBA" id="ARBA00023002"/>
    </source>
</evidence>
<dbReference type="EMBL" id="AWUE01014570">
    <property type="protein sequence ID" value="OMP02958.1"/>
    <property type="molecule type" value="Genomic_DNA"/>
</dbReference>
<dbReference type="SUPFAM" id="SSF51735">
    <property type="entry name" value="NAD(P)-binding Rossmann-fold domains"/>
    <property type="match status" value="1"/>
</dbReference>
<keyword evidence="6" id="KW-1185">Reference proteome</keyword>
<dbReference type="GO" id="GO:0006694">
    <property type="term" value="P:steroid biosynthetic process"/>
    <property type="evidence" value="ECO:0007669"/>
    <property type="project" value="InterPro"/>
</dbReference>
<dbReference type="InterPro" id="IPR050425">
    <property type="entry name" value="NAD(P)_dehydrat-like"/>
</dbReference>
<accession>A0A1R3K7J1</accession>
<evidence type="ECO:0000313" key="5">
    <source>
        <dbReference type="EMBL" id="OMP02958.1"/>
    </source>
</evidence>
<dbReference type="InterPro" id="IPR036291">
    <property type="entry name" value="NAD(P)-bd_dom_sf"/>
</dbReference>
<dbReference type="InterPro" id="IPR002225">
    <property type="entry name" value="3Beta_OHSteriod_DH/Estase"/>
</dbReference>
<dbReference type="GO" id="GO:0016616">
    <property type="term" value="F:oxidoreductase activity, acting on the CH-OH group of donors, NAD or NADP as acceptor"/>
    <property type="evidence" value="ECO:0007669"/>
    <property type="project" value="InterPro"/>
</dbReference>
<dbReference type="InterPro" id="IPR016040">
    <property type="entry name" value="NAD(P)-bd_dom"/>
</dbReference>
<dbReference type="PANTHER" id="PTHR10366">
    <property type="entry name" value="NAD DEPENDENT EPIMERASE/DEHYDRATASE"/>
    <property type="match status" value="1"/>
</dbReference>
<evidence type="ECO:0000259" key="3">
    <source>
        <dbReference type="Pfam" id="PF01073"/>
    </source>
</evidence>
<sequence length="201" mass="22251">MEESANNSNVCVTGGAGFIGSWLVKKLLEKRYTVHATLRDLEDKSKVGLLKSLPGAETRLFKDTAEAAVTGVRSIADSCIRSQTVKRLIYTSSVMAASPLTKDGVGSKSCVDESCWTPADISFTPSIEFWRAYTKSKSLAEKEALSYNNDPDGKFMEDEGIEVVWDSSKLSNMGFQFKFDMKQILDDSVKCGQRLEVLFFK</sequence>
<dbReference type="STRING" id="93759.A0A1R3K7J1"/>
<keyword evidence="2" id="KW-0560">Oxidoreductase</keyword>
<protein>
    <submittedName>
        <fullName evidence="5">NAD-dependent epimerase/dehydratase</fullName>
    </submittedName>
</protein>
<reference evidence="6" key="1">
    <citation type="submission" date="2013-09" db="EMBL/GenBank/DDBJ databases">
        <title>Corchorus olitorius genome sequencing.</title>
        <authorList>
            <person name="Alam M."/>
            <person name="Haque M.S."/>
            <person name="Islam M.S."/>
            <person name="Emdad E.M."/>
            <person name="Islam M.M."/>
            <person name="Ahmed B."/>
            <person name="Halim A."/>
            <person name="Hossen Q.M.M."/>
            <person name="Hossain M.Z."/>
            <person name="Ahmed R."/>
            <person name="Khan M.M."/>
            <person name="Islam R."/>
            <person name="Rashid M.M."/>
            <person name="Khan S.A."/>
            <person name="Rahman M.S."/>
            <person name="Alam M."/>
            <person name="Yahiya A.S."/>
            <person name="Khan M.S."/>
            <person name="Azam M.S."/>
            <person name="Haque T."/>
            <person name="Lashkar M.Z.H."/>
            <person name="Akhand A.I."/>
            <person name="Morshed G."/>
            <person name="Roy S."/>
            <person name="Uddin K.S."/>
            <person name="Rabeya T."/>
            <person name="Hossain A.S."/>
            <person name="Chowdhury A."/>
            <person name="Snigdha A.R."/>
            <person name="Mortoza M.S."/>
            <person name="Matin S.A."/>
            <person name="Hoque S.M.E."/>
            <person name="Islam M.K."/>
            <person name="Roy D.K."/>
            <person name="Haider R."/>
            <person name="Moosa M.M."/>
            <person name="Elias S.M."/>
            <person name="Hasan A.M."/>
            <person name="Jahan S."/>
            <person name="Shafiuddin M."/>
            <person name="Mahmood N."/>
            <person name="Shommy N.S."/>
        </authorList>
    </citation>
    <scope>NUCLEOTIDE SEQUENCE [LARGE SCALE GENOMIC DNA]</scope>
    <source>
        <strain evidence="6">cv. O-4</strain>
    </source>
</reference>
<feature type="domain" description="3-beta hydroxysteroid dehydrogenase/isomerase" evidence="3">
    <location>
        <begin position="64"/>
        <end position="149"/>
    </location>
</feature>
<dbReference type="PANTHER" id="PTHR10366:SF809">
    <property type="entry name" value="ANTHOCYANIDIN REDUCTASE"/>
    <property type="match status" value="1"/>
</dbReference>
<dbReference type="Pfam" id="PF01073">
    <property type="entry name" value="3Beta_HSD"/>
    <property type="match status" value="1"/>
</dbReference>
<dbReference type="Gene3D" id="3.40.50.720">
    <property type="entry name" value="NAD(P)-binding Rossmann-like Domain"/>
    <property type="match status" value="2"/>
</dbReference>
<comment type="caution">
    <text evidence="5">The sequence shown here is derived from an EMBL/GenBank/DDBJ whole genome shotgun (WGS) entry which is preliminary data.</text>
</comment>
<keyword evidence="1" id="KW-0521">NADP</keyword>
<proteinExistence type="predicted"/>
<evidence type="ECO:0000313" key="6">
    <source>
        <dbReference type="Proteomes" id="UP000187203"/>
    </source>
</evidence>